<keyword evidence="2" id="KW-1185">Reference proteome</keyword>
<dbReference type="RefSeq" id="WP_044618764.1">
    <property type="nucleotide sequence ID" value="NZ_CP007142.1"/>
</dbReference>
<dbReference type="Proteomes" id="UP000032266">
    <property type="component" value="Chromosome"/>
</dbReference>
<dbReference type="InterPro" id="IPR019657">
    <property type="entry name" value="ComFB"/>
</dbReference>
<protein>
    <recommendedName>
        <fullName evidence="3">Late competence development protein ComFB</fullName>
    </recommendedName>
</protein>
<dbReference type="EMBL" id="CP007142">
    <property type="protein sequence ID" value="AJQ96855.1"/>
    <property type="molecule type" value="Genomic_DNA"/>
</dbReference>
<accession>A0A0C5VBY3</accession>
<proteinExistence type="predicted"/>
<sequence>MTIEADIKNFYENLVVEELYQKNQQQLFETSELEDIACVALNHLPPRYYRHSVDMAFYLSRQELGEMRKKVEEAVEIGIKVVSEKKR</sequence>
<evidence type="ECO:0000313" key="1">
    <source>
        <dbReference type="EMBL" id="AJQ96855.1"/>
    </source>
</evidence>
<reference evidence="1 2" key="1">
    <citation type="submission" date="2014-01" db="EMBL/GenBank/DDBJ databases">
        <title>Full genme sequencing of cellulolytic bacterium Gynuella sunshinyii YC6258T gen. nov., sp. nov.</title>
        <authorList>
            <person name="Khan H."/>
            <person name="Chung E.J."/>
            <person name="Chung Y.R."/>
        </authorList>
    </citation>
    <scope>NUCLEOTIDE SEQUENCE [LARGE SCALE GENOMIC DNA]</scope>
    <source>
        <strain evidence="1 2">YC6258</strain>
    </source>
</reference>
<evidence type="ECO:0008006" key="3">
    <source>
        <dbReference type="Google" id="ProtNLM"/>
    </source>
</evidence>
<dbReference type="Pfam" id="PF10719">
    <property type="entry name" value="ComFB"/>
    <property type="match status" value="1"/>
</dbReference>
<gene>
    <name evidence="1" type="ORF">YC6258_04823</name>
</gene>
<organism evidence="1 2">
    <name type="scientific">Gynuella sunshinyii YC6258</name>
    <dbReference type="NCBI Taxonomy" id="1445510"/>
    <lineage>
        <taxon>Bacteria</taxon>
        <taxon>Pseudomonadati</taxon>
        <taxon>Pseudomonadota</taxon>
        <taxon>Gammaproteobacteria</taxon>
        <taxon>Oceanospirillales</taxon>
        <taxon>Saccharospirillaceae</taxon>
        <taxon>Gynuella</taxon>
    </lineage>
</organism>
<dbReference type="AlphaFoldDB" id="A0A0C5VBY3"/>
<name>A0A0C5VBY3_9GAMM</name>
<dbReference type="HOGENOM" id="CLU_163439_0_0_6"/>
<dbReference type="OrthoDB" id="5895647at2"/>
<dbReference type="STRING" id="1445510.YC6258_04823"/>
<evidence type="ECO:0000313" key="2">
    <source>
        <dbReference type="Proteomes" id="UP000032266"/>
    </source>
</evidence>
<dbReference type="KEGG" id="gsn:YC6258_04823"/>